<dbReference type="EMBL" id="QFOZ01000004">
    <property type="protein sequence ID" value="PZP89088.1"/>
    <property type="molecule type" value="Genomic_DNA"/>
</dbReference>
<feature type="transmembrane region" description="Helical" evidence="3">
    <location>
        <begin position="226"/>
        <end position="245"/>
    </location>
</feature>
<gene>
    <name evidence="5" type="ORF">DI579_04125</name>
</gene>
<keyword evidence="3" id="KW-0472">Membrane</keyword>
<evidence type="ECO:0000256" key="1">
    <source>
        <dbReference type="ARBA" id="ARBA00023125"/>
    </source>
</evidence>
<reference evidence="5 6" key="1">
    <citation type="submission" date="2017-08" db="EMBL/GenBank/DDBJ databases">
        <title>Infants hospitalized years apart are colonized by the same room-sourced microbial strains.</title>
        <authorList>
            <person name="Brooks B."/>
            <person name="Olm M.R."/>
            <person name="Firek B.A."/>
            <person name="Baker R."/>
            <person name="Thomas B.C."/>
            <person name="Morowitz M.J."/>
            <person name="Banfield J.F."/>
        </authorList>
    </citation>
    <scope>NUCLEOTIDE SEQUENCE [LARGE SCALE GENOMIC DNA]</scope>
    <source>
        <strain evidence="5">S2_006_000_R1_57</strain>
    </source>
</reference>
<dbReference type="Gene3D" id="1.10.260.40">
    <property type="entry name" value="lambda repressor-like DNA-binding domains"/>
    <property type="match status" value="1"/>
</dbReference>
<keyword evidence="1" id="KW-0238">DNA-binding</keyword>
<dbReference type="AlphaFoldDB" id="A0A2W5ICK1"/>
<dbReference type="PROSITE" id="PS50943">
    <property type="entry name" value="HTH_CROC1"/>
    <property type="match status" value="1"/>
</dbReference>
<feature type="transmembrane region" description="Helical" evidence="3">
    <location>
        <begin position="274"/>
        <end position="292"/>
    </location>
</feature>
<organism evidence="5 6">
    <name type="scientific">Lawsonella clevelandensis</name>
    <dbReference type="NCBI Taxonomy" id="1528099"/>
    <lineage>
        <taxon>Bacteria</taxon>
        <taxon>Bacillati</taxon>
        <taxon>Actinomycetota</taxon>
        <taxon>Actinomycetes</taxon>
        <taxon>Mycobacteriales</taxon>
        <taxon>Lawsonellaceae</taxon>
        <taxon>Lawsonella</taxon>
    </lineage>
</organism>
<dbReference type="Proteomes" id="UP000248606">
    <property type="component" value="Unassembled WGS sequence"/>
</dbReference>
<feature type="region of interest" description="Disordered" evidence="2">
    <location>
        <begin position="334"/>
        <end position="358"/>
    </location>
</feature>
<evidence type="ECO:0000313" key="6">
    <source>
        <dbReference type="Proteomes" id="UP000248606"/>
    </source>
</evidence>
<feature type="compositionally biased region" description="Low complexity" evidence="2">
    <location>
        <begin position="335"/>
        <end position="358"/>
    </location>
</feature>
<feature type="transmembrane region" description="Helical" evidence="3">
    <location>
        <begin position="137"/>
        <end position="157"/>
    </location>
</feature>
<evidence type="ECO:0000259" key="4">
    <source>
        <dbReference type="PROSITE" id="PS50943"/>
    </source>
</evidence>
<dbReference type="InterPro" id="IPR001387">
    <property type="entry name" value="Cro/C1-type_HTH"/>
</dbReference>
<dbReference type="PANTHER" id="PTHR46558:SF15">
    <property type="entry name" value="HELIX-TURN-HELIX DOMAIN PROTEIN"/>
    <property type="match status" value="1"/>
</dbReference>
<dbReference type="SMART" id="SM00530">
    <property type="entry name" value="HTH_XRE"/>
    <property type="match status" value="1"/>
</dbReference>
<comment type="caution">
    <text evidence="5">The sequence shown here is derived from an EMBL/GenBank/DDBJ whole genome shotgun (WGS) entry which is preliminary data.</text>
</comment>
<feature type="transmembrane region" description="Helical" evidence="3">
    <location>
        <begin position="304"/>
        <end position="324"/>
    </location>
</feature>
<feature type="transmembrane region" description="Helical" evidence="3">
    <location>
        <begin position="108"/>
        <end position="131"/>
    </location>
</feature>
<evidence type="ECO:0000256" key="3">
    <source>
        <dbReference type="SAM" id="Phobius"/>
    </source>
</evidence>
<dbReference type="PANTHER" id="PTHR46558">
    <property type="entry name" value="TRACRIPTIONAL REGULATORY PROTEIN-RELATED-RELATED"/>
    <property type="match status" value="1"/>
</dbReference>
<evidence type="ECO:0000313" key="5">
    <source>
        <dbReference type="EMBL" id="PZP89088.1"/>
    </source>
</evidence>
<accession>A0A2W5ICK1</accession>
<feature type="transmembrane region" description="Helical" evidence="3">
    <location>
        <begin position="194"/>
        <end position="214"/>
    </location>
</feature>
<protein>
    <recommendedName>
        <fullName evidence="4">HTH cro/C1-type domain-containing protein</fullName>
    </recommendedName>
</protein>
<name>A0A2W5ICK1_9ACTN</name>
<dbReference type="Pfam" id="PF01381">
    <property type="entry name" value="HTH_3"/>
    <property type="match status" value="1"/>
</dbReference>
<dbReference type="RefSeq" id="WP_303678753.1">
    <property type="nucleotide sequence ID" value="NZ_CAKZIO010000004.1"/>
</dbReference>
<feature type="domain" description="HTH cro/C1-type" evidence="4">
    <location>
        <begin position="7"/>
        <end position="61"/>
    </location>
</feature>
<dbReference type="GO" id="GO:0003677">
    <property type="term" value="F:DNA binding"/>
    <property type="evidence" value="ECO:0007669"/>
    <property type="project" value="UniProtKB-KW"/>
</dbReference>
<keyword evidence="3" id="KW-1133">Transmembrane helix</keyword>
<dbReference type="SUPFAM" id="SSF47413">
    <property type="entry name" value="lambda repressor-like DNA-binding domains"/>
    <property type="match status" value="1"/>
</dbReference>
<dbReference type="InterPro" id="IPR010982">
    <property type="entry name" value="Lambda_DNA-bd_dom_sf"/>
</dbReference>
<proteinExistence type="predicted"/>
<keyword evidence="3" id="KW-0812">Transmembrane</keyword>
<dbReference type="CDD" id="cd00093">
    <property type="entry name" value="HTH_XRE"/>
    <property type="match status" value="1"/>
</dbReference>
<sequence>MILADKIIQLRKQRDWSQEELAQKIGVSRQTVSAWETSQSSPEISHIIALSNLLGVSTDYLLRDDMEELPPTDAGDSFPSLTHSTHRQLSLEGANAFLAAKENSALPMAIGCMLCSLAIVVLIFFCTWSGLSESTRGPLGFALAAVLVAIGVSLFIINHNRTKKWEWIEKEPFDTAYGVGGMAKQRRDAFQTSYTTNLVTSAVLLIAAIVLFALTDLLANSTKIDAGSFVALGFAVASISVFLLTRNSIINDSFHSVLQDGKRSPEDKMVTTRLEPIMSIYWMLMVFLYLLISFTTDDWNTTWVIWPVAGVGSVLLSSIVAHVMRRKMVNTDQPADTADSADAVDAADTADSASASSR</sequence>
<evidence type="ECO:0000256" key="2">
    <source>
        <dbReference type="SAM" id="MobiDB-lite"/>
    </source>
</evidence>